<dbReference type="STRING" id="1821621.A8C75_12925"/>
<dbReference type="PRINTS" id="PR00111">
    <property type="entry name" value="ABHYDROLASE"/>
</dbReference>
<reference evidence="5" key="1">
    <citation type="submission" date="2016-05" db="EMBL/GenBank/DDBJ databases">
        <authorList>
            <person name="Baek K."/>
            <person name="Yang S.-J."/>
        </authorList>
    </citation>
    <scope>NUCLEOTIDE SEQUENCE [LARGE SCALE GENOMIC DNA]</scope>
    <source>
        <strain evidence="5">ST58-10</strain>
    </source>
</reference>
<evidence type="ECO:0000313" key="5">
    <source>
        <dbReference type="Proteomes" id="UP000078070"/>
    </source>
</evidence>
<proteinExistence type="inferred from homology"/>
<dbReference type="KEGG" id="mars:A8C75_12925"/>
<evidence type="ECO:0000313" key="4">
    <source>
        <dbReference type="EMBL" id="ANG63286.1"/>
    </source>
</evidence>
<dbReference type="InterPro" id="IPR000073">
    <property type="entry name" value="AB_hydrolase_1"/>
</dbReference>
<accession>A0A1A9EZB5</accession>
<sequence>MYSCWNFELHGRRLAVMEWGDPSATPVIALHGWLDNAATFRQLAPLLSGVRLIAIDMAGHGESGHRPSGSPYYIWDNVADVLAVADQLGVERFSVLGHSMGAGVAMMLAACVPDRVAQLFLIEGLAPLVYEAESLPRLMAEALSKHRRLERRTLRPYDSVEQAVQARINGRWPVSRQAAQWLVERGLERCPTGWRWRSDPALLLPSVVRLSDAQVEAFLVAVRAPVALVLGDKGIDPERMRRQLPLLADARLHVLAGNHHLHLEAGAAAEIATLIINSLRGSSAD</sequence>
<keyword evidence="5" id="KW-1185">Reference proteome</keyword>
<keyword evidence="2 4" id="KW-0378">Hydrolase</keyword>
<name>A0A1A9EZB5_9GAMM</name>
<protein>
    <submittedName>
        <fullName evidence="4">Alpha/beta hydrolase</fullName>
    </submittedName>
</protein>
<dbReference type="PANTHER" id="PTHR43798:SF14">
    <property type="entry name" value="SERINE HYDROLASE-LIKE PROTEIN DDB_G0286239"/>
    <property type="match status" value="1"/>
</dbReference>
<comment type="similarity">
    <text evidence="1">Belongs to the AB hydrolase superfamily.</text>
</comment>
<dbReference type="EMBL" id="CP015839">
    <property type="protein sequence ID" value="ANG63286.1"/>
    <property type="molecule type" value="Genomic_DNA"/>
</dbReference>
<gene>
    <name evidence="4" type="ORF">A8C75_12925</name>
</gene>
<feature type="domain" description="AB hydrolase-1" evidence="3">
    <location>
        <begin position="26"/>
        <end position="126"/>
    </location>
</feature>
<dbReference type="Gene3D" id="3.40.50.1820">
    <property type="entry name" value="alpha/beta hydrolase"/>
    <property type="match status" value="1"/>
</dbReference>
<dbReference type="Proteomes" id="UP000078070">
    <property type="component" value="Chromosome"/>
</dbReference>
<dbReference type="InterPro" id="IPR029058">
    <property type="entry name" value="AB_hydrolase_fold"/>
</dbReference>
<evidence type="ECO:0000256" key="2">
    <source>
        <dbReference type="ARBA" id="ARBA00022801"/>
    </source>
</evidence>
<dbReference type="SUPFAM" id="SSF53474">
    <property type="entry name" value="alpha/beta-Hydrolases"/>
    <property type="match status" value="1"/>
</dbReference>
<dbReference type="InterPro" id="IPR050266">
    <property type="entry name" value="AB_hydrolase_sf"/>
</dbReference>
<dbReference type="PANTHER" id="PTHR43798">
    <property type="entry name" value="MONOACYLGLYCEROL LIPASE"/>
    <property type="match status" value="1"/>
</dbReference>
<organism evidence="4 5">
    <name type="scientific">Marinobacterium aestuarii</name>
    <dbReference type="NCBI Taxonomy" id="1821621"/>
    <lineage>
        <taxon>Bacteria</taxon>
        <taxon>Pseudomonadati</taxon>
        <taxon>Pseudomonadota</taxon>
        <taxon>Gammaproteobacteria</taxon>
        <taxon>Oceanospirillales</taxon>
        <taxon>Oceanospirillaceae</taxon>
        <taxon>Marinobacterium</taxon>
    </lineage>
</organism>
<dbReference type="GO" id="GO:0016787">
    <property type="term" value="F:hydrolase activity"/>
    <property type="evidence" value="ECO:0007669"/>
    <property type="project" value="UniProtKB-KW"/>
</dbReference>
<evidence type="ECO:0000259" key="3">
    <source>
        <dbReference type="Pfam" id="PF00561"/>
    </source>
</evidence>
<dbReference type="GO" id="GO:0016020">
    <property type="term" value="C:membrane"/>
    <property type="evidence" value="ECO:0007669"/>
    <property type="project" value="TreeGrafter"/>
</dbReference>
<dbReference type="AlphaFoldDB" id="A0A1A9EZB5"/>
<evidence type="ECO:0000256" key="1">
    <source>
        <dbReference type="ARBA" id="ARBA00008645"/>
    </source>
</evidence>
<dbReference type="Pfam" id="PF00561">
    <property type="entry name" value="Abhydrolase_1"/>
    <property type="match status" value="1"/>
</dbReference>
<dbReference type="OrthoDB" id="149912at2"/>
<reference evidence="4 5" key="2">
    <citation type="journal article" date="2018" name="Int. J. Syst. Evol. Microbiol.">
        <title>Marinobacterium aestuarii sp. nov., a benzene-degrading marine bacterium isolated from estuary sediment.</title>
        <authorList>
            <person name="Bae S.S."/>
            <person name="Jung J."/>
            <person name="Chung D."/>
            <person name="Baek K."/>
        </authorList>
    </citation>
    <scope>NUCLEOTIDE SEQUENCE [LARGE SCALE GENOMIC DNA]</scope>
    <source>
        <strain evidence="4 5">ST58-10</strain>
    </source>
</reference>
<dbReference type="RefSeq" id="WP_067382998.1">
    <property type="nucleotide sequence ID" value="NZ_CP015839.1"/>
</dbReference>